<keyword evidence="2" id="KW-0805">Transcription regulation</keyword>
<dbReference type="InterPro" id="IPR016177">
    <property type="entry name" value="DNA-bd_dom_sf"/>
</dbReference>
<keyword evidence="10" id="KW-1185">Reference proteome</keyword>
<dbReference type="InterPro" id="IPR001471">
    <property type="entry name" value="AP2/ERF_dom"/>
</dbReference>
<evidence type="ECO:0000259" key="8">
    <source>
        <dbReference type="PROSITE" id="PS51032"/>
    </source>
</evidence>
<evidence type="ECO:0000256" key="4">
    <source>
        <dbReference type="ARBA" id="ARBA00023163"/>
    </source>
</evidence>
<evidence type="ECO:0000256" key="5">
    <source>
        <dbReference type="ARBA" id="ARBA00023242"/>
    </source>
</evidence>
<feature type="domain" description="AP2/ERF" evidence="8">
    <location>
        <begin position="117"/>
        <end position="174"/>
    </location>
</feature>
<evidence type="ECO:0000256" key="1">
    <source>
        <dbReference type="ARBA" id="ARBA00004123"/>
    </source>
</evidence>
<dbReference type="PANTHER" id="PTHR31190">
    <property type="entry name" value="DNA-BINDING DOMAIN"/>
    <property type="match status" value="1"/>
</dbReference>
<keyword evidence="4" id="KW-0804">Transcription</keyword>
<dbReference type="GO" id="GO:0005634">
    <property type="term" value="C:nucleus"/>
    <property type="evidence" value="ECO:0007669"/>
    <property type="project" value="UniProtKB-SubCell"/>
</dbReference>
<dbReference type="OrthoDB" id="49610at2759"/>
<dbReference type="STRING" id="981085.W9R7J5"/>
<reference evidence="10" key="1">
    <citation type="submission" date="2013-01" db="EMBL/GenBank/DDBJ databases">
        <title>Draft Genome Sequence of a Mulberry Tree, Morus notabilis C.K. Schneid.</title>
        <authorList>
            <person name="He N."/>
            <person name="Zhao S."/>
        </authorList>
    </citation>
    <scope>NUCLEOTIDE SEQUENCE</scope>
</reference>
<dbReference type="Proteomes" id="UP000030645">
    <property type="component" value="Unassembled WGS sequence"/>
</dbReference>
<comment type="subcellular location">
    <subcellularLocation>
        <location evidence="1">Nucleus</location>
    </subcellularLocation>
</comment>
<proteinExistence type="inferred from homology"/>
<sequence length="243" mass="26703">MSFRSSIRVSADEEHSIMVSALKHVIFGGGGGGGGGAADGIAMSSSVPSANEAVLSFFENDTCRFCLINGCLGCNFFPPQENGGVLVKTTAGRACNGSKSSGRGSCNKRQSQRKKKDFRGVRQRPWGKWAAEIRDPRRAARVWLGTFATAEQAARAYDRAAIEFRGAKAKLNFPMSDYKVVVENGDNNGNYKKNINDQQIPDARDQELESLKSAQENDNQIRLEDDGFWEMDGDWNWMMTLDG</sequence>
<evidence type="ECO:0000256" key="6">
    <source>
        <dbReference type="ARBA" id="ARBA00024343"/>
    </source>
</evidence>
<dbReference type="AlphaFoldDB" id="W9R7J5"/>
<dbReference type="PRINTS" id="PR00367">
    <property type="entry name" value="ETHRSPELEMNT"/>
</dbReference>
<dbReference type="CDD" id="cd00018">
    <property type="entry name" value="AP2"/>
    <property type="match status" value="1"/>
</dbReference>
<dbReference type="KEGG" id="mnt:21386271"/>
<dbReference type="GO" id="GO:0003700">
    <property type="term" value="F:DNA-binding transcription factor activity"/>
    <property type="evidence" value="ECO:0007669"/>
    <property type="project" value="InterPro"/>
</dbReference>
<accession>W9R7J5</accession>
<dbReference type="Gene3D" id="3.30.730.10">
    <property type="entry name" value="AP2/ERF domain"/>
    <property type="match status" value="1"/>
</dbReference>
<feature type="region of interest" description="Disordered" evidence="7">
    <location>
        <begin position="95"/>
        <end position="123"/>
    </location>
</feature>
<dbReference type="Pfam" id="PF00847">
    <property type="entry name" value="AP2"/>
    <property type="match status" value="1"/>
</dbReference>
<dbReference type="FunFam" id="3.30.730.10:FF:000001">
    <property type="entry name" value="Ethylene-responsive transcription factor 2"/>
    <property type="match status" value="1"/>
</dbReference>
<dbReference type="eggNOG" id="ENOG502S258">
    <property type="taxonomic scope" value="Eukaryota"/>
</dbReference>
<dbReference type="SUPFAM" id="SSF54171">
    <property type="entry name" value="DNA-binding domain"/>
    <property type="match status" value="1"/>
</dbReference>
<evidence type="ECO:0000256" key="3">
    <source>
        <dbReference type="ARBA" id="ARBA00023125"/>
    </source>
</evidence>
<dbReference type="SMART" id="SM00380">
    <property type="entry name" value="AP2"/>
    <property type="match status" value="1"/>
</dbReference>
<dbReference type="PROSITE" id="PS51032">
    <property type="entry name" value="AP2_ERF"/>
    <property type="match status" value="1"/>
</dbReference>
<dbReference type="GO" id="GO:0009873">
    <property type="term" value="P:ethylene-activated signaling pathway"/>
    <property type="evidence" value="ECO:0007669"/>
    <property type="project" value="InterPro"/>
</dbReference>
<name>W9R7J5_9ROSA</name>
<dbReference type="EMBL" id="KE344672">
    <property type="protein sequence ID" value="EXB75080.1"/>
    <property type="molecule type" value="Genomic_DNA"/>
</dbReference>
<organism evidence="9 10">
    <name type="scientific">Morus notabilis</name>
    <dbReference type="NCBI Taxonomy" id="981085"/>
    <lineage>
        <taxon>Eukaryota</taxon>
        <taxon>Viridiplantae</taxon>
        <taxon>Streptophyta</taxon>
        <taxon>Embryophyta</taxon>
        <taxon>Tracheophyta</taxon>
        <taxon>Spermatophyta</taxon>
        <taxon>Magnoliopsida</taxon>
        <taxon>eudicotyledons</taxon>
        <taxon>Gunneridae</taxon>
        <taxon>Pentapetalae</taxon>
        <taxon>rosids</taxon>
        <taxon>fabids</taxon>
        <taxon>Rosales</taxon>
        <taxon>Moraceae</taxon>
        <taxon>Moreae</taxon>
        <taxon>Morus</taxon>
    </lineage>
</organism>
<keyword evidence="3" id="KW-0238">DNA-binding</keyword>
<protein>
    <submittedName>
        <fullName evidence="9">Ethylene-responsive transcription factor</fullName>
    </submittedName>
</protein>
<keyword evidence="5" id="KW-0539">Nucleus</keyword>
<gene>
    <name evidence="9" type="ORF">L484_002710</name>
</gene>
<dbReference type="PANTHER" id="PTHR31190:SF181">
    <property type="entry name" value="OS02G0764700 PROTEIN"/>
    <property type="match status" value="1"/>
</dbReference>
<evidence type="ECO:0000256" key="2">
    <source>
        <dbReference type="ARBA" id="ARBA00023015"/>
    </source>
</evidence>
<dbReference type="InterPro" id="IPR036955">
    <property type="entry name" value="AP2/ERF_dom_sf"/>
</dbReference>
<comment type="similarity">
    <text evidence="6">Belongs to the AP2/ERF transcription factor family. ERF subfamily.</text>
</comment>
<evidence type="ECO:0000256" key="7">
    <source>
        <dbReference type="SAM" id="MobiDB-lite"/>
    </source>
</evidence>
<evidence type="ECO:0000313" key="9">
    <source>
        <dbReference type="EMBL" id="EXB75080.1"/>
    </source>
</evidence>
<feature type="compositionally biased region" description="Polar residues" evidence="7">
    <location>
        <begin position="97"/>
        <end position="109"/>
    </location>
</feature>
<evidence type="ECO:0000313" key="10">
    <source>
        <dbReference type="Proteomes" id="UP000030645"/>
    </source>
</evidence>
<dbReference type="InterPro" id="IPR044808">
    <property type="entry name" value="ERF_plant"/>
</dbReference>
<dbReference type="GO" id="GO:0003677">
    <property type="term" value="F:DNA binding"/>
    <property type="evidence" value="ECO:0007669"/>
    <property type="project" value="UniProtKB-KW"/>
</dbReference>